<protein>
    <recommendedName>
        <fullName evidence="8 9">Large ribosomal subunit protein uL1</fullName>
    </recommendedName>
</protein>
<keyword evidence="3 9" id="KW-0699">rRNA-binding</keyword>
<keyword evidence="6 9" id="KW-0689">Ribosomal protein</keyword>
<evidence type="ECO:0000313" key="12">
    <source>
        <dbReference type="Proteomes" id="UP000710385"/>
    </source>
</evidence>
<comment type="caution">
    <text evidence="11">The sequence shown here is derived from an EMBL/GenBank/DDBJ whole genome shotgun (WGS) entry which is preliminary data.</text>
</comment>
<dbReference type="FunFam" id="3.40.50.790:FF:000001">
    <property type="entry name" value="50S ribosomal protein L1"/>
    <property type="match status" value="1"/>
</dbReference>
<reference evidence="11" key="1">
    <citation type="submission" date="2020-05" db="EMBL/GenBank/DDBJ databases">
        <title>High-Quality Genomes of Partial-Nitritation/Anammox System by Hierarchical Clustering Based Hybrid Assembly.</title>
        <authorList>
            <person name="Liu L."/>
            <person name="Wang Y."/>
            <person name="Che Y."/>
            <person name="Chen Y."/>
            <person name="Xia Y."/>
            <person name="Luo R."/>
            <person name="Cheng S.H."/>
            <person name="Zheng C."/>
            <person name="Zhang T."/>
        </authorList>
    </citation>
    <scope>NUCLEOTIDE SEQUENCE</scope>
    <source>
        <strain evidence="11">H1_PAT1</strain>
    </source>
</reference>
<evidence type="ECO:0000256" key="7">
    <source>
        <dbReference type="ARBA" id="ARBA00023274"/>
    </source>
</evidence>
<keyword evidence="4 9" id="KW-0810">Translation regulation</keyword>
<keyword evidence="9" id="KW-0820">tRNA-binding</keyword>
<keyword evidence="7 9" id="KW-0687">Ribonucleoprotein</keyword>
<evidence type="ECO:0000256" key="2">
    <source>
        <dbReference type="ARBA" id="ARBA00022491"/>
    </source>
</evidence>
<evidence type="ECO:0000313" key="11">
    <source>
        <dbReference type="EMBL" id="MBE7525398.1"/>
    </source>
</evidence>
<evidence type="ECO:0000256" key="9">
    <source>
        <dbReference type="HAMAP-Rule" id="MF_01318"/>
    </source>
</evidence>
<dbReference type="Gene3D" id="3.30.190.20">
    <property type="match status" value="1"/>
</dbReference>
<dbReference type="Proteomes" id="UP000710385">
    <property type="component" value="Unassembled WGS sequence"/>
</dbReference>
<dbReference type="GO" id="GO:0019843">
    <property type="term" value="F:rRNA binding"/>
    <property type="evidence" value="ECO:0007669"/>
    <property type="project" value="UniProtKB-UniRule"/>
</dbReference>
<evidence type="ECO:0000256" key="3">
    <source>
        <dbReference type="ARBA" id="ARBA00022730"/>
    </source>
</evidence>
<dbReference type="InterPro" id="IPR016095">
    <property type="entry name" value="Ribosomal_uL1_3-a/b-sand"/>
</dbReference>
<dbReference type="InterPro" id="IPR023673">
    <property type="entry name" value="Ribosomal_uL1_CS"/>
</dbReference>
<dbReference type="AlphaFoldDB" id="A0A928Y5R7"/>
<dbReference type="PROSITE" id="PS01199">
    <property type="entry name" value="RIBOSOMAL_L1"/>
    <property type="match status" value="1"/>
</dbReference>
<dbReference type="GO" id="GO:0003735">
    <property type="term" value="F:structural constituent of ribosome"/>
    <property type="evidence" value="ECO:0007669"/>
    <property type="project" value="InterPro"/>
</dbReference>
<evidence type="ECO:0000256" key="5">
    <source>
        <dbReference type="ARBA" id="ARBA00022884"/>
    </source>
</evidence>
<keyword evidence="5 9" id="KW-0694">RNA-binding</keyword>
<comment type="function">
    <text evidence="9">Protein L1 is also a translational repressor protein, it controls the translation of the L11 operon by binding to its mRNA.</text>
</comment>
<comment type="function">
    <text evidence="9">Binds directly to 23S rRNA. The L1 stalk is quite mobile in the ribosome, and is involved in E site tRNA release.</text>
</comment>
<comment type="subunit">
    <text evidence="9">Part of the 50S ribosomal subunit.</text>
</comment>
<keyword evidence="2 9" id="KW-0678">Repressor</keyword>
<dbReference type="GO" id="GO:0006417">
    <property type="term" value="P:regulation of translation"/>
    <property type="evidence" value="ECO:0007669"/>
    <property type="project" value="UniProtKB-KW"/>
</dbReference>
<dbReference type="GO" id="GO:0015934">
    <property type="term" value="C:large ribosomal subunit"/>
    <property type="evidence" value="ECO:0007669"/>
    <property type="project" value="InterPro"/>
</dbReference>
<accession>A0A928Y5R7</accession>
<name>A0A928Y5R7_UNCKA</name>
<comment type="similarity">
    <text evidence="1 9 10">Belongs to the universal ribosomal protein uL1 family.</text>
</comment>
<dbReference type="CDD" id="cd00403">
    <property type="entry name" value="Ribosomal_L1"/>
    <property type="match status" value="1"/>
</dbReference>
<evidence type="ECO:0000256" key="6">
    <source>
        <dbReference type="ARBA" id="ARBA00022980"/>
    </source>
</evidence>
<dbReference type="InterPro" id="IPR002143">
    <property type="entry name" value="Ribosomal_uL1"/>
</dbReference>
<dbReference type="Gene3D" id="3.40.50.790">
    <property type="match status" value="1"/>
</dbReference>
<evidence type="ECO:0000256" key="4">
    <source>
        <dbReference type="ARBA" id="ARBA00022845"/>
    </source>
</evidence>
<sequence>MPKRSKRYTESKALIDSKKLYTPDEAVELVKKTATTKFESSVEVHVRLGIDVKQSDQQIRATITFPHSTGKTKKIAAFVPEAKQKEAKEAGADMVGAEDLIDEIAKTNKVDFDIAVATPDMMPKLAKIAKVLGPKGIMPNPKTDTVGPNVKKLVEDLKKGKVAYKNDAQGIVHQAIGKTSLNASALLENFQSLIESLRKHKPSSAKGLYFKSVTLSSTMGPGIKVDVSGI</sequence>
<dbReference type="Pfam" id="PF00687">
    <property type="entry name" value="Ribosomal_L1"/>
    <property type="match status" value="1"/>
</dbReference>
<evidence type="ECO:0000256" key="10">
    <source>
        <dbReference type="RuleBase" id="RU000659"/>
    </source>
</evidence>
<gene>
    <name evidence="9 11" type="primary">rplA</name>
    <name evidence="11" type="ORF">HS096_03365</name>
</gene>
<dbReference type="InterPro" id="IPR028364">
    <property type="entry name" value="Ribosomal_uL1/biogenesis"/>
</dbReference>
<dbReference type="NCBIfam" id="TIGR01169">
    <property type="entry name" value="rplA_bact"/>
    <property type="match status" value="1"/>
</dbReference>
<dbReference type="PANTHER" id="PTHR36427">
    <property type="entry name" value="54S RIBOSOMAL PROTEIN L1, MITOCHONDRIAL"/>
    <property type="match status" value="1"/>
</dbReference>
<dbReference type="PIRSF" id="PIRSF002155">
    <property type="entry name" value="Ribosomal_L1"/>
    <property type="match status" value="1"/>
</dbReference>
<proteinExistence type="inferred from homology"/>
<evidence type="ECO:0000256" key="8">
    <source>
        <dbReference type="ARBA" id="ARBA00035241"/>
    </source>
</evidence>
<dbReference type="GO" id="GO:0000049">
    <property type="term" value="F:tRNA binding"/>
    <property type="evidence" value="ECO:0007669"/>
    <property type="project" value="UniProtKB-KW"/>
</dbReference>
<evidence type="ECO:0000256" key="1">
    <source>
        <dbReference type="ARBA" id="ARBA00010531"/>
    </source>
</evidence>
<dbReference type="InterPro" id="IPR023674">
    <property type="entry name" value="Ribosomal_uL1-like"/>
</dbReference>
<dbReference type="PANTHER" id="PTHR36427:SF3">
    <property type="entry name" value="LARGE RIBOSOMAL SUBUNIT PROTEIN UL1M"/>
    <property type="match status" value="1"/>
</dbReference>
<dbReference type="HAMAP" id="MF_01318_B">
    <property type="entry name" value="Ribosomal_uL1_B"/>
    <property type="match status" value="1"/>
</dbReference>
<dbReference type="EMBL" id="JABTTY010000001">
    <property type="protein sequence ID" value="MBE7525398.1"/>
    <property type="molecule type" value="Genomic_DNA"/>
</dbReference>
<dbReference type="GO" id="GO:0006412">
    <property type="term" value="P:translation"/>
    <property type="evidence" value="ECO:0007669"/>
    <property type="project" value="UniProtKB-UniRule"/>
</dbReference>
<organism evidence="11 12">
    <name type="scientific">candidate division WWE3 bacterium</name>
    <dbReference type="NCBI Taxonomy" id="2053526"/>
    <lineage>
        <taxon>Bacteria</taxon>
        <taxon>Katanobacteria</taxon>
    </lineage>
</organism>
<dbReference type="InterPro" id="IPR005878">
    <property type="entry name" value="Ribosom_uL1_bac-type"/>
</dbReference>
<dbReference type="SUPFAM" id="SSF56808">
    <property type="entry name" value="Ribosomal protein L1"/>
    <property type="match status" value="1"/>
</dbReference>